<dbReference type="EMBL" id="KV878350">
    <property type="protein sequence ID" value="OJJ43902.1"/>
    <property type="molecule type" value="Genomic_DNA"/>
</dbReference>
<dbReference type="OrthoDB" id="2823490at2759"/>
<accession>A0A1L9S9N8</accession>
<protein>
    <submittedName>
        <fullName evidence="1">Uncharacterized protein</fullName>
    </submittedName>
</protein>
<proteinExistence type="predicted"/>
<dbReference type="VEuPathDB" id="FungiDB:ASPZODRAFT_19202"/>
<evidence type="ECO:0000313" key="1">
    <source>
        <dbReference type="EMBL" id="OJJ43902.1"/>
    </source>
</evidence>
<organism evidence="1 2">
    <name type="scientific">Penicilliopsis zonata CBS 506.65</name>
    <dbReference type="NCBI Taxonomy" id="1073090"/>
    <lineage>
        <taxon>Eukaryota</taxon>
        <taxon>Fungi</taxon>
        <taxon>Dikarya</taxon>
        <taxon>Ascomycota</taxon>
        <taxon>Pezizomycotina</taxon>
        <taxon>Eurotiomycetes</taxon>
        <taxon>Eurotiomycetidae</taxon>
        <taxon>Eurotiales</taxon>
        <taxon>Aspergillaceae</taxon>
        <taxon>Penicilliopsis</taxon>
    </lineage>
</organism>
<keyword evidence="2" id="KW-1185">Reference proteome</keyword>
<dbReference type="AlphaFoldDB" id="A0A1L9S9N8"/>
<reference evidence="2" key="1">
    <citation type="journal article" date="2017" name="Genome Biol.">
        <title>Comparative genomics reveals high biological diversity and specific adaptations in the industrially and medically important fungal genus Aspergillus.</title>
        <authorList>
            <person name="de Vries R.P."/>
            <person name="Riley R."/>
            <person name="Wiebenga A."/>
            <person name="Aguilar-Osorio G."/>
            <person name="Amillis S."/>
            <person name="Uchima C.A."/>
            <person name="Anderluh G."/>
            <person name="Asadollahi M."/>
            <person name="Askin M."/>
            <person name="Barry K."/>
            <person name="Battaglia E."/>
            <person name="Bayram O."/>
            <person name="Benocci T."/>
            <person name="Braus-Stromeyer S.A."/>
            <person name="Caldana C."/>
            <person name="Canovas D."/>
            <person name="Cerqueira G.C."/>
            <person name="Chen F."/>
            <person name="Chen W."/>
            <person name="Choi C."/>
            <person name="Clum A."/>
            <person name="Dos Santos R.A."/>
            <person name="Damasio A.R."/>
            <person name="Diallinas G."/>
            <person name="Emri T."/>
            <person name="Fekete E."/>
            <person name="Flipphi M."/>
            <person name="Freyberg S."/>
            <person name="Gallo A."/>
            <person name="Gournas C."/>
            <person name="Habgood R."/>
            <person name="Hainaut M."/>
            <person name="Harispe M.L."/>
            <person name="Henrissat B."/>
            <person name="Hilden K.S."/>
            <person name="Hope R."/>
            <person name="Hossain A."/>
            <person name="Karabika E."/>
            <person name="Karaffa L."/>
            <person name="Karanyi Z."/>
            <person name="Krasevec N."/>
            <person name="Kuo A."/>
            <person name="Kusch H."/>
            <person name="LaButti K."/>
            <person name="Lagendijk E.L."/>
            <person name="Lapidus A."/>
            <person name="Levasseur A."/>
            <person name="Lindquist E."/>
            <person name="Lipzen A."/>
            <person name="Logrieco A.F."/>
            <person name="MacCabe A."/>
            <person name="Maekelae M.R."/>
            <person name="Malavazi I."/>
            <person name="Melin P."/>
            <person name="Meyer V."/>
            <person name="Mielnichuk N."/>
            <person name="Miskei M."/>
            <person name="Molnar A.P."/>
            <person name="Mule G."/>
            <person name="Ngan C.Y."/>
            <person name="Orejas M."/>
            <person name="Orosz E."/>
            <person name="Ouedraogo J.P."/>
            <person name="Overkamp K.M."/>
            <person name="Park H.-S."/>
            <person name="Perrone G."/>
            <person name="Piumi F."/>
            <person name="Punt P.J."/>
            <person name="Ram A.F."/>
            <person name="Ramon A."/>
            <person name="Rauscher S."/>
            <person name="Record E."/>
            <person name="Riano-Pachon D.M."/>
            <person name="Robert V."/>
            <person name="Roehrig J."/>
            <person name="Ruller R."/>
            <person name="Salamov A."/>
            <person name="Salih N.S."/>
            <person name="Samson R.A."/>
            <person name="Sandor E."/>
            <person name="Sanguinetti M."/>
            <person name="Schuetze T."/>
            <person name="Sepcic K."/>
            <person name="Shelest E."/>
            <person name="Sherlock G."/>
            <person name="Sophianopoulou V."/>
            <person name="Squina F.M."/>
            <person name="Sun H."/>
            <person name="Susca A."/>
            <person name="Todd R.B."/>
            <person name="Tsang A."/>
            <person name="Unkles S.E."/>
            <person name="van de Wiele N."/>
            <person name="van Rossen-Uffink D."/>
            <person name="Oliveira J.V."/>
            <person name="Vesth T.C."/>
            <person name="Visser J."/>
            <person name="Yu J.-H."/>
            <person name="Zhou M."/>
            <person name="Andersen M.R."/>
            <person name="Archer D.B."/>
            <person name="Baker S.E."/>
            <person name="Benoit I."/>
            <person name="Brakhage A.A."/>
            <person name="Braus G.H."/>
            <person name="Fischer R."/>
            <person name="Frisvad J.C."/>
            <person name="Goldman G.H."/>
            <person name="Houbraken J."/>
            <person name="Oakley B."/>
            <person name="Pocsi I."/>
            <person name="Scazzocchio C."/>
            <person name="Seiboth B."/>
            <person name="vanKuyk P.A."/>
            <person name="Wortman J."/>
            <person name="Dyer P.S."/>
            <person name="Grigoriev I.V."/>
        </authorList>
    </citation>
    <scope>NUCLEOTIDE SEQUENCE [LARGE SCALE GENOMIC DNA]</scope>
    <source>
        <strain evidence="2">CBS 506.65</strain>
    </source>
</reference>
<sequence>MAASLLGLPREIRDEILTLAISHQRPMPGSPYLNGESRNRRKLEDINYKSWCFGPSNVKYDKREIKNNLFGTLHSLLLVNHQIAAETRAVLTRSRKEYTLDLRVVNEKEVWPTWTMIPAPYRHLDKVTATVRLFDSGNSQQTRAIDRYFHTGDRTPPKITWCFYTVLERFLRCGPLAPSLPFISRFLARPIGFDQGFTIKTLVLDFLSPPPPPPKNPKETVKDGASDLATSNEQESVDSMVLYKADWLANFVQMYMNALLMMSYHTAAYGGILYERIGNIELRVDGELLKAVPLDKTLAELWYNDPLETFGEVWPSEYRIPVFRAWKKKALLMRKAANLPVIWPNEDELAELDLRDCDKN</sequence>
<dbReference type="Proteomes" id="UP000184188">
    <property type="component" value="Unassembled WGS sequence"/>
</dbReference>
<dbReference type="RefSeq" id="XP_022578412.1">
    <property type="nucleotide sequence ID" value="XM_022727354.1"/>
</dbReference>
<dbReference type="GeneID" id="34613818"/>
<evidence type="ECO:0000313" key="2">
    <source>
        <dbReference type="Proteomes" id="UP000184188"/>
    </source>
</evidence>
<name>A0A1L9S9N8_9EURO</name>
<gene>
    <name evidence="1" type="ORF">ASPZODRAFT_19202</name>
</gene>